<protein>
    <submittedName>
        <fullName evidence="1">Uncharacterized protein</fullName>
    </submittedName>
</protein>
<dbReference type="EMBL" id="MT141855">
    <property type="protein sequence ID" value="QJA71213.1"/>
    <property type="molecule type" value="Genomic_DNA"/>
</dbReference>
<gene>
    <name evidence="1" type="ORF">MM415A03336_0009</name>
</gene>
<name>A0A6M3JMP4_9ZZZZ</name>
<evidence type="ECO:0000313" key="1">
    <source>
        <dbReference type="EMBL" id="QJA71213.1"/>
    </source>
</evidence>
<proteinExistence type="predicted"/>
<dbReference type="AlphaFoldDB" id="A0A6M3JMP4"/>
<sequence length="57" mass="6921">MTTKFNYTGKARRTKKELAFDIKWAKEHKRKYRIVKVKSTHPSYKGQTFYKFYLSGK</sequence>
<reference evidence="1" key="1">
    <citation type="submission" date="2020-03" db="EMBL/GenBank/DDBJ databases">
        <title>The deep terrestrial virosphere.</title>
        <authorList>
            <person name="Holmfeldt K."/>
            <person name="Nilsson E."/>
            <person name="Simone D."/>
            <person name="Lopez-Fernandez M."/>
            <person name="Wu X."/>
            <person name="de Brujin I."/>
            <person name="Lundin D."/>
            <person name="Andersson A."/>
            <person name="Bertilsson S."/>
            <person name="Dopson M."/>
        </authorList>
    </citation>
    <scope>NUCLEOTIDE SEQUENCE</scope>
    <source>
        <strain evidence="1">MM415A03336</strain>
    </source>
</reference>
<accession>A0A6M3JMP4</accession>
<organism evidence="1">
    <name type="scientific">viral metagenome</name>
    <dbReference type="NCBI Taxonomy" id="1070528"/>
    <lineage>
        <taxon>unclassified sequences</taxon>
        <taxon>metagenomes</taxon>
        <taxon>organismal metagenomes</taxon>
    </lineage>
</organism>